<dbReference type="Proteomes" id="UP000054248">
    <property type="component" value="Unassembled WGS sequence"/>
</dbReference>
<evidence type="ECO:0000313" key="2">
    <source>
        <dbReference type="EMBL" id="KIO32812.1"/>
    </source>
</evidence>
<dbReference type="OrthoDB" id="3163863at2759"/>
<evidence type="ECO:0000259" key="1">
    <source>
        <dbReference type="Pfam" id="PF13391"/>
    </source>
</evidence>
<organism evidence="2 3">
    <name type="scientific">Tulasnella calospora MUT 4182</name>
    <dbReference type="NCBI Taxonomy" id="1051891"/>
    <lineage>
        <taxon>Eukaryota</taxon>
        <taxon>Fungi</taxon>
        <taxon>Dikarya</taxon>
        <taxon>Basidiomycota</taxon>
        <taxon>Agaricomycotina</taxon>
        <taxon>Agaricomycetes</taxon>
        <taxon>Cantharellales</taxon>
        <taxon>Tulasnellaceae</taxon>
        <taxon>Tulasnella</taxon>
    </lineage>
</organism>
<feature type="domain" description="HNH nuclease" evidence="1">
    <location>
        <begin position="37"/>
        <end position="69"/>
    </location>
</feature>
<dbReference type="Pfam" id="PF13391">
    <property type="entry name" value="HNH_2"/>
    <property type="match status" value="1"/>
</dbReference>
<accession>A0A0C3MGI5</accession>
<dbReference type="InterPro" id="IPR003615">
    <property type="entry name" value="HNH_nuc"/>
</dbReference>
<reference evidence="3" key="2">
    <citation type="submission" date="2015-01" db="EMBL/GenBank/DDBJ databases">
        <title>Evolutionary Origins and Diversification of the Mycorrhizal Mutualists.</title>
        <authorList>
            <consortium name="DOE Joint Genome Institute"/>
            <consortium name="Mycorrhizal Genomics Consortium"/>
            <person name="Kohler A."/>
            <person name="Kuo A."/>
            <person name="Nagy L.G."/>
            <person name="Floudas D."/>
            <person name="Copeland A."/>
            <person name="Barry K.W."/>
            <person name="Cichocki N."/>
            <person name="Veneault-Fourrey C."/>
            <person name="LaButti K."/>
            <person name="Lindquist E.A."/>
            <person name="Lipzen A."/>
            <person name="Lundell T."/>
            <person name="Morin E."/>
            <person name="Murat C."/>
            <person name="Riley R."/>
            <person name="Ohm R."/>
            <person name="Sun H."/>
            <person name="Tunlid A."/>
            <person name="Henrissat B."/>
            <person name="Grigoriev I.V."/>
            <person name="Hibbett D.S."/>
            <person name="Martin F."/>
        </authorList>
    </citation>
    <scope>NUCLEOTIDE SEQUENCE [LARGE SCALE GENOMIC DNA]</scope>
    <source>
        <strain evidence="3">MUT 4182</strain>
    </source>
</reference>
<dbReference type="AlphaFoldDB" id="A0A0C3MGI5"/>
<gene>
    <name evidence="2" type="ORF">M407DRAFT_4301</name>
</gene>
<evidence type="ECO:0000313" key="3">
    <source>
        <dbReference type="Proteomes" id="UP000054248"/>
    </source>
</evidence>
<dbReference type="HOGENOM" id="CLU_1887268_0_0_1"/>
<sequence length="135" mass="15370">MQFASFRPVSANSMTLIRRVTANTWGMLEDWAGISSATLDGEKINDLSNLILMSTEVHEDFGSFRFWFEPTDQPYNYNLHLQKRQIRFGWASSVAFSDRSDRGLPLPEPRFLEIHAAFEGILLTICGGMQMSLGY</sequence>
<reference evidence="2 3" key="1">
    <citation type="submission" date="2014-04" db="EMBL/GenBank/DDBJ databases">
        <authorList>
            <consortium name="DOE Joint Genome Institute"/>
            <person name="Kuo A."/>
            <person name="Girlanda M."/>
            <person name="Perotto S."/>
            <person name="Kohler A."/>
            <person name="Nagy L.G."/>
            <person name="Floudas D."/>
            <person name="Copeland A."/>
            <person name="Barry K.W."/>
            <person name="Cichocki N."/>
            <person name="Veneault-Fourrey C."/>
            <person name="LaButti K."/>
            <person name="Lindquist E.A."/>
            <person name="Lipzen A."/>
            <person name="Lundell T."/>
            <person name="Morin E."/>
            <person name="Murat C."/>
            <person name="Sun H."/>
            <person name="Tunlid A."/>
            <person name="Henrissat B."/>
            <person name="Grigoriev I.V."/>
            <person name="Hibbett D.S."/>
            <person name="Martin F."/>
            <person name="Nordberg H.P."/>
            <person name="Cantor M.N."/>
            <person name="Hua S.X."/>
        </authorList>
    </citation>
    <scope>NUCLEOTIDE SEQUENCE [LARGE SCALE GENOMIC DNA]</scope>
    <source>
        <strain evidence="2 3">MUT 4182</strain>
    </source>
</reference>
<protein>
    <recommendedName>
        <fullName evidence="1">HNH nuclease domain-containing protein</fullName>
    </recommendedName>
</protein>
<name>A0A0C3MGI5_9AGAM</name>
<keyword evidence="3" id="KW-1185">Reference proteome</keyword>
<proteinExistence type="predicted"/>
<dbReference type="EMBL" id="KN822952">
    <property type="protein sequence ID" value="KIO32812.1"/>
    <property type="molecule type" value="Genomic_DNA"/>
</dbReference>